<evidence type="ECO:0000313" key="1">
    <source>
        <dbReference type="EMBL" id="ADD96370.1"/>
    </source>
</evidence>
<protein>
    <submittedName>
        <fullName evidence="1">Uncharacterized protein</fullName>
    </submittedName>
</protein>
<accession>D6PKW9</accession>
<reference evidence="1" key="1">
    <citation type="journal article" date="2010" name="ISME J.">
        <title>Metagenome of the Mediterranean deep chlorophyll maximum studied by direct and fosmid library 454 pyrosequencing.</title>
        <authorList>
            <person name="Ghai R."/>
            <person name="Martin-Cuadrado A.B."/>
            <person name="Molto A.G."/>
            <person name="Heredia I.G."/>
            <person name="Cabrera R."/>
            <person name="Martin J."/>
            <person name="Verdu M."/>
            <person name="Deschamps P."/>
            <person name="Moreira D."/>
            <person name="Lopez-Garcia P."/>
            <person name="Mira A."/>
            <person name="Rodriguez-Valera F."/>
        </authorList>
    </citation>
    <scope>NUCLEOTIDE SEQUENCE</scope>
</reference>
<dbReference type="AlphaFoldDB" id="D6PKW9"/>
<sequence>MAEKKLRVDSVYGMLVDGASRANIIQFCAETFEVGERTADNYIAAARELIERDSDMSRPAFLAEALAGLRQIRLSAARRGQHQVCVNAIRLQAELVGLTGKSA</sequence>
<dbReference type="EMBL" id="GU943135">
    <property type="protein sequence ID" value="ADD96370.1"/>
    <property type="molecule type" value="Genomic_DNA"/>
</dbReference>
<name>D6PKW9_9ZZZZ</name>
<organism evidence="1">
    <name type="scientific">uncultured organism MedDCM-OCT-S09-C20</name>
    <dbReference type="NCBI Taxonomy" id="743645"/>
    <lineage>
        <taxon>unclassified sequences</taxon>
        <taxon>environmental samples</taxon>
    </lineage>
</organism>
<proteinExistence type="predicted"/>